<name>A0ABW4C9M3_9BACL</name>
<keyword evidence="4" id="KW-0378">Hydrolase</keyword>
<proteinExistence type="predicted"/>
<evidence type="ECO:0000256" key="1">
    <source>
        <dbReference type="SAM" id="MobiDB-lite"/>
    </source>
</evidence>
<accession>A0ABW4C9M3</accession>
<organism evidence="4 5">
    <name type="scientific">Kroppenstedtia sanguinis</name>
    <dbReference type="NCBI Taxonomy" id="1380684"/>
    <lineage>
        <taxon>Bacteria</taxon>
        <taxon>Bacillati</taxon>
        <taxon>Bacillota</taxon>
        <taxon>Bacilli</taxon>
        <taxon>Bacillales</taxon>
        <taxon>Thermoactinomycetaceae</taxon>
        <taxon>Kroppenstedtia</taxon>
    </lineage>
</organism>
<dbReference type="PANTHER" id="PTHR46066">
    <property type="entry name" value="CHITINASE DOMAIN-CONTAINING PROTEIN 1 FAMILY MEMBER"/>
    <property type="match status" value="1"/>
</dbReference>
<dbReference type="SMART" id="SM00636">
    <property type="entry name" value="Glyco_18"/>
    <property type="match status" value="1"/>
</dbReference>
<dbReference type="PROSITE" id="PS51910">
    <property type="entry name" value="GH18_2"/>
    <property type="match status" value="1"/>
</dbReference>
<comment type="caution">
    <text evidence="4">The sequence shown here is derived from an EMBL/GenBank/DDBJ whole genome shotgun (WGS) entry which is preliminary data.</text>
</comment>
<dbReference type="RefSeq" id="WP_380165474.1">
    <property type="nucleotide sequence ID" value="NZ_JBHTNU010000009.1"/>
</dbReference>
<feature type="compositionally biased region" description="Polar residues" evidence="1">
    <location>
        <begin position="1"/>
        <end position="11"/>
    </location>
</feature>
<evidence type="ECO:0000259" key="3">
    <source>
        <dbReference type="PROSITE" id="PS51910"/>
    </source>
</evidence>
<dbReference type="EMBL" id="JBHTNU010000009">
    <property type="protein sequence ID" value="MFD1427452.1"/>
    <property type="molecule type" value="Genomic_DNA"/>
</dbReference>
<dbReference type="InterPro" id="IPR001223">
    <property type="entry name" value="Glyco_hydro18_cat"/>
</dbReference>
<reference evidence="5" key="1">
    <citation type="journal article" date="2019" name="Int. J. Syst. Evol. Microbiol.">
        <title>The Global Catalogue of Microorganisms (GCM) 10K type strain sequencing project: providing services to taxonomists for standard genome sequencing and annotation.</title>
        <authorList>
            <consortium name="The Broad Institute Genomics Platform"/>
            <consortium name="The Broad Institute Genome Sequencing Center for Infectious Disease"/>
            <person name="Wu L."/>
            <person name="Ma J."/>
        </authorList>
    </citation>
    <scope>NUCLEOTIDE SEQUENCE [LARGE SCALE GENOMIC DNA]</scope>
    <source>
        <strain evidence="5">S1</strain>
    </source>
</reference>
<dbReference type="Gene3D" id="3.10.50.10">
    <property type="match status" value="1"/>
</dbReference>
<feature type="compositionally biased region" description="Basic and acidic residues" evidence="1">
    <location>
        <begin position="103"/>
        <end position="114"/>
    </location>
</feature>
<gene>
    <name evidence="4" type="ORF">ACFQ4Y_11020</name>
</gene>
<keyword evidence="2" id="KW-0812">Transmembrane</keyword>
<dbReference type="InterPro" id="IPR017853">
    <property type="entry name" value="GH"/>
</dbReference>
<feature type="transmembrane region" description="Helical" evidence="2">
    <location>
        <begin position="36"/>
        <end position="55"/>
    </location>
</feature>
<evidence type="ECO:0000313" key="5">
    <source>
        <dbReference type="Proteomes" id="UP001597282"/>
    </source>
</evidence>
<protein>
    <submittedName>
        <fullName evidence="4">Glycosyl hydrolase family 18 protein</fullName>
    </submittedName>
</protein>
<dbReference type="Proteomes" id="UP001597282">
    <property type="component" value="Unassembled WGS sequence"/>
</dbReference>
<dbReference type="InterPro" id="IPR011583">
    <property type="entry name" value="Chitinase_II/V-like_cat"/>
</dbReference>
<keyword evidence="5" id="KW-1185">Reference proteome</keyword>
<dbReference type="PANTHER" id="PTHR46066:SF2">
    <property type="entry name" value="CHITINASE DOMAIN-CONTAINING PROTEIN 1"/>
    <property type="match status" value="1"/>
</dbReference>
<keyword evidence="2" id="KW-0472">Membrane</keyword>
<feature type="compositionally biased region" description="Polar residues" evidence="1">
    <location>
        <begin position="120"/>
        <end position="134"/>
    </location>
</feature>
<dbReference type="SUPFAM" id="SSF51445">
    <property type="entry name" value="(Trans)glycosidases"/>
    <property type="match status" value="1"/>
</dbReference>
<dbReference type="GO" id="GO:0016787">
    <property type="term" value="F:hydrolase activity"/>
    <property type="evidence" value="ECO:0007669"/>
    <property type="project" value="UniProtKB-KW"/>
</dbReference>
<dbReference type="Pfam" id="PF00704">
    <property type="entry name" value="Glyco_hydro_18"/>
    <property type="match status" value="1"/>
</dbReference>
<feature type="region of interest" description="Disordered" evidence="1">
    <location>
        <begin position="64"/>
        <end position="144"/>
    </location>
</feature>
<dbReference type="InterPro" id="IPR029070">
    <property type="entry name" value="Chitinase_insertion_sf"/>
</dbReference>
<feature type="compositionally biased region" description="Basic residues" evidence="1">
    <location>
        <begin position="19"/>
        <end position="33"/>
    </location>
</feature>
<feature type="domain" description="GH18" evidence="3">
    <location>
        <begin position="179"/>
        <end position="485"/>
    </location>
</feature>
<feature type="region of interest" description="Disordered" evidence="1">
    <location>
        <begin position="1"/>
        <end position="33"/>
    </location>
</feature>
<evidence type="ECO:0000313" key="4">
    <source>
        <dbReference type="EMBL" id="MFD1427452.1"/>
    </source>
</evidence>
<sequence>MRNQFHLQQKTPSREQRYSRKKRDKRRKPVKHRRKSMFAGLLCVLAIFIGSWIILTMTGSPADNQKVQTGPAPAIAEHPEEPDDSIAPGPEDWWDPADPSITPDKKTTPKDGKKPVISAPPTTSSQHILHNNWRNPDLNRLPTTGDRANNVLPSVPPLSHPSMQQAPSVKPPNRKLQIAVRVPYWDSVATERLEQVADQIDELNFPWYDIHSNGTLTLRKADKAGPVLKMAEKNKIRLLPIIGNQYSSALLHEILNQPQKRTQLIKEIAHTVEKQGYSGIELQFEPILEEDRDSFSLFVEELSEQLHEQQHWLSVALQPKGDSKQDPSSGQDWKRISEAADSVKIMAYHYSLKQPGPGAPIPWLENTLKQAKADIPSNKIYVSLSAQGYLWTGPDQLAPLTFKEAQDLIHVHQASPQREGDQPWFQYSAGKQTHTVYYQDAVGYRQKMNFLLKQDPDLAGIAHWYLGAEDPDTWKVIRETNKKDR</sequence>
<evidence type="ECO:0000256" key="2">
    <source>
        <dbReference type="SAM" id="Phobius"/>
    </source>
</evidence>
<keyword evidence="2" id="KW-1133">Transmembrane helix</keyword>
<dbReference type="Gene3D" id="3.20.20.80">
    <property type="entry name" value="Glycosidases"/>
    <property type="match status" value="1"/>
</dbReference>